<keyword evidence="3" id="KW-1185">Reference proteome</keyword>
<evidence type="ECO:0000313" key="2">
    <source>
        <dbReference type="EMBL" id="MCK8482357.1"/>
    </source>
</evidence>
<feature type="non-terminal residue" evidence="2">
    <location>
        <position position="75"/>
    </location>
</feature>
<dbReference type="PROSITE" id="PS51257">
    <property type="entry name" value="PROKAR_LIPOPROTEIN"/>
    <property type="match status" value="1"/>
</dbReference>
<name>A0ABT0HDA9_9FLAO</name>
<evidence type="ECO:0000256" key="1">
    <source>
        <dbReference type="SAM" id="SignalP"/>
    </source>
</evidence>
<feature type="signal peptide" evidence="1">
    <location>
        <begin position="1"/>
        <end position="22"/>
    </location>
</feature>
<feature type="chain" id="PRO_5045130445" description="RagB/SusD family nutrient uptake outer membrane protein" evidence="1">
    <location>
        <begin position="23"/>
        <end position="75"/>
    </location>
</feature>
<dbReference type="RefSeq" id="WP_420851587.1">
    <property type="nucleotide sequence ID" value="NZ_JALPQF010000082.1"/>
</dbReference>
<sequence>MRNIYKILCVCLVFTMASCNDAIDIDQPGRLGADNAFQSVADLKSGLLGAYNFLDVTNEIGFTAAITDESFRGRD</sequence>
<keyword evidence="1" id="KW-0732">Signal</keyword>
<accession>A0ABT0HDA9</accession>
<evidence type="ECO:0008006" key="4">
    <source>
        <dbReference type="Google" id="ProtNLM"/>
    </source>
</evidence>
<organism evidence="2 3">
    <name type="scientific">Psychroserpens algicola</name>
    <dbReference type="NCBI Taxonomy" id="1719034"/>
    <lineage>
        <taxon>Bacteria</taxon>
        <taxon>Pseudomonadati</taxon>
        <taxon>Bacteroidota</taxon>
        <taxon>Flavobacteriia</taxon>
        <taxon>Flavobacteriales</taxon>
        <taxon>Flavobacteriaceae</taxon>
        <taxon>Psychroserpens</taxon>
    </lineage>
</organism>
<gene>
    <name evidence="2" type="ORF">MUY34_17160</name>
</gene>
<reference evidence="2" key="1">
    <citation type="submission" date="2022-04" db="EMBL/GenBank/DDBJ databases">
        <authorList>
            <person name="Ren T."/>
        </authorList>
    </citation>
    <scope>NUCLEOTIDE SEQUENCE</scope>
    <source>
        <strain evidence="2">F63249</strain>
    </source>
</reference>
<comment type="caution">
    <text evidence="2">The sequence shown here is derived from an EMBL/GenBank/DDBJ whole genome shotgun (WGS) entry which is preliminary data.</text>
</comment>
<dbReference type="Proteomes" id="UP001203687">
    <property type="component" value="Unassembled WGS sequence"/>
</dbReference>
<proteinExistence type="predicted"/>
<protein>
    <recommendedName>
        <fullName evidence="4">RagB/SusD family nutrient uptake outer membrane protein</fullName>
    </recommendedName>
</protein>
<evidence type="ECO:0000313" key="3">
    <source>
        <dbReference type="Proteomes" id="UP001203687"/>
    </source>
</evidence>
<dbReference type="EMBL" id="JALPQF010000082">
    <property type="protein sequence ID" value="MCK8482357.1"/>
    <property type="molecule type" value="Genomic_DNA"/>
</dbReference>